<gene>
    <name evidence="10" type="ORF">DCHRY22_LOCUS4966</name>
</gene>
<dbReference type="CDD" id="cd11054">
    <property type="entry name" value="CYP24A1-like"/>
    <property type="match status" value="1"/>
</dbReference>
<feature type="binding site" description="axial binding residue" evidence="8">
    <location>
        <position position="481"/>
    </location>
    <ligand>
        <name>heme</name>
        <dbReference type="ChEBI" id="CHEBI:30413"/>
    </ligand>
    <ligandPart>
        <name>Fe</name>
        <dbReference type="ChEBI" id="CHEBI:18248"/>
    </ligandPart>
</feature>
<organism evidence="10 11">
    <name type="scientific">Danaus chrysippus</name>
    <name type="common">African queen</name>
    <dbReference type="NCBI Taxonomy" id="151541"/>
    <lineage>
        <taxon>Eukaryota</taxon>
        <taxon>Metazoa</taxon>
        <taxon>Ecdysozoa</taxon>
        <taxon>Arthropoda</taxon>
        <taxon>Hexapoda</taxon>
        <taxon>Insecta</taxon>
        <taxon>Pterygota</taxon>
        <taxon>Neoptera</taxon>
        <taxon>Endopterygota</taxon>
        <taxon>Lepidoptera</taxon>
        <taxon>Glossata</taxon>
        <taxon>Ditrysia</taxon>
        <taxon>Papilionoidea</taxon>
        <taxon>Nymphalidae</taxon>
        <taxon>Danainae</taxon>
        <taxon>Danaini</taxon>
        <taxon>Danaina</taxon>
        <taxon>Danaus</taxon>
        <taxon>Anosia</taxon>
    </lineage>
</organism>
<proteinExistence type="inferred from homology"/>
<sequence length="537" mass="60715">MSVARRFATIPGPRPLPILGNSWRFAIGQKPWRTRSLDATLWNLRALAGMGGAAKVAKLFGHPDLIFPFCADETAKIYRREDAMPHRAVAPCLRHYKQELRKDFFGDEPGLIGVHGPAWSTFRSKVSKALAAPQAAQVAVPSLDDVSNDFVHRMESILDRNRELPCDFLTELYKWALECKCVASLRRQLHRYDVNGITNEEDLILYSVSAVGAWALGTRLGCLKDNDTDAMEIIRNIHGFFHSVPELELSAPIWRLYRTEAYRTYVEALDSFRNLCLKRLTDKGVCSQIAANCGEKVATILALDLLLVGVDTTAAAAASTMYLLATNPRTQRRLQTELDINMPTDRSMNHKDLNNLPYLKACIKEALRIKPVILGNGRCIQSDAVIAGYEVPKGSHIVFPHYVMSNEERYFPSPNEYIPERWLRDETKTGTVIGNISHEEHIEADRSICEHARVASVMKKQRDMGIHPFASLPFGFGRRMCIGKRFAEAELQLLIARVFQKYNVSWNHGELTYSVTPTYIPNEPLQFRLDSRTKKLT</sequence>
<dbReference type="Pfam" id="PF00067">
    <property type="entry name" value="p450"/>
    <property type="match status" value="1"/>
</dbReference>
<evidence type="ECO:0000256" key="8">
    <source>
        <dbReference type="PIRSR" id="PIRSR602401-1"/>
    </source>
</evidence>
<keyword evidence="7 9" id="KW-0503">Monooxygenase</keyword>
<dbReference type="InterPro" id="IPR017972">
    <property type="entry name" value="Cyt_P450_CS"/>
</dbReference>
<name>A0A8J2QIV0_9NEOP</name>
<evidence type="ECO:0000256" key="1">
    <source>
        <dbReference type="ARBA" id="ARBA00001971"/>
    </source>
</evidence>
<evidence type="ECO:0000313" key="11">
    <source>
        <dbReference type="Proteomes" id="UP000789524"/>
    </source>
</evidence>
<keyword evidence="11" id="KW-1185">Reference proteome</keyword>
<evidence type="ECO:0000256" key="6">
    <source>
        <dbReference type="ARBA" id="ARBA00023004"/>
    </source>
</evidence>
<dbReference type="Proteomes" id="UP000789524">
    <property type="component" value="Unassembled WGS sequence"/>
</dbReference>
<reference evidence="10" key="1">
    <citation type="submission" date="2021-09" db="EMBL/GenBank/DDBJ databases">
        <authorList>
            <person name="Martin H S."/>
        </authorList>
    </citation>
    <scope>NUCLEOTIDE SEQUENCE</scope>
</reference>
<evidence type="ECO:0000256" key="5">
    <source>
        <dbReference type="ARBA" id="ARBA00023002"/>
    </source>
</evidence>
<keyword evidence="3 8" id="KW-0349">Heme</keyword>
<dbReference type="Gene3D" id="1.10.630.10">
    <property type="entry name" value="Cytochrome P450"/>
    <property type="match status" value="1"/>
</dbReference>
<dbReference type="EMBL" id="CAKASE010000050">
    <property type="protein sequence ID" value="CAG9563892.1"/>
    <property type="molecule type" value="Genomic_DNA"/>
</dbReference>
<keyword evidence="4 8" id="KW-0479">Metal-binding</keyword>
<dbReference type="PROSITE" id="PS00086">
    <property type="entry name" value="CYTOCHROME_P450"/>
    <property type="match status" value="1"/>
</dbReference>
<dbReference type="InterPro" id="IPR036396">
    <property type="entry name" value="Cyt_P450_sf"/>
</dbReference>
<accession>A0A8J2QIV0</accession>
<dbReference type="GO" id="GO:0016705">
    <property type="term" value="F:oxidoreductase activity, acting on paired donors, with incorporation or reduction of molecular oxygen"/>
    <property type="evidence" value="ECO:0007669"/>
    <property type="project" value="InterPro"/>
</dbReference>
<dbReference type="PANTHER" id="PTHR24279">
    <property type="entry name" value="CYTOCHROME P450"/>
    <property type="match status" value="1"/>
</dbReference>
<keyword evidence="5 9" id="KW-0560">Oxidoreductase</keyword>
<dbReference type="PRINTS" id="PR00385">
    <property type="entry name" value="P450"/>
</dbReference>
<protein>
    <submittedName>
        <fullName evidence="10">(African queen) hypothetical protein</fullName>
    </submittedName>
</protein>
<comment type="similarity">
    <text evidence="2 9">Belongs to the cytochrome P450 family.</text>
</comment>
<dbReference type="GO" id="GO:0020037">
    <property type="term" value="F:heme binding"/>
    <property type="evidence" value="ECO:0007669"/>
    <property type="project" value="InterPro"/>
</dbReference>
<dbReference type="InterPro" id="IPR050479">
    <property type="entry name" value="CYP11_CYP27_families"/>
</dbReference>
<dbReference type="InterPro" id="IPR002401">
    <property type="entry name" value="Cyt_P450_E_grp-I"/>
</dbReference>
<evidence type="ECO:0000256" key="7">
    <source>
        <dbReference type="ARBA" id="ARBA00023033"/>
    </source>
</evidence>
<evidence type="ECO:0000256" key="4">
    <source>
        <dbReference type="ARBA" id="ARBA00022723"/>
    </source>
</evidence>
<dbReference type="GO" id="GO:0004497">
    <property type="term" value="F:monooxygenase activity"/>
    <property type="evidence" value="ECO:0007669"/>
    <property type="project" value="UniProtKB-KW"/>
</dbReference>
<dbReference type="InterPro" id="IPR001128">
    <property type="entry name" value="Cyt_P450"/>
</dbReference>
<evidence type="ECO:0000256" key="9">
    <source>
        <dbReference type="RuleBase" id="RU000461"/>
    </source>
</evidence>
<comment type="caution">
    <text evidence="10">The sequence shown here is derived from an EMBL/GenBank/DDBJ whole genome shotgun (WGS) entry which is preliminary data.</text>
</comment>
<dbReference type="PANTHER" id="PTHR24279:SF120">
    <property type="entry name" value="CYTOCHROME P450"/>
    <property type="match status" value="1"/>
</dbReference>
<dbReference type="OrthoDB" id="3945418at2759"/>
<evidence type="ECO:0000256" key="2">
    <source>
        <dbReference type="ARBA" id="ARBA00010617"/>
    </source>
</evidence>
<dbReference type="SUPFAM" id="SSF48264">
    <property type="entry name" value="Cytochrome P450"/>
    <property type="match status" value="1"/>
</dbReference>
<comment type="cofactor">
    <cofactor evidence="1 8">
        <name>heme</name>
        <dbReference type="ChEBI" id="CHEBI:30413"/>
    </cofactor>
</comment>
<dbReference type="AlphaFoldDB" id="A0A8J2QIV0"/>
<dbReference type="GO" id="GO:0005506">
    <property type="term" value="F:iron ion binding"/>
    <property type="evidence" value="ECO:0007669"/>
    <property type="project" value="InterPro"/>
</dbReference>
<keyword evidence="6 8" id="KW-0408">Iron</keyword>
<dbReference type="PRINTS" id="PR00463">
    <property type="entry name" value="EP450I"/>
</dbReference>
<evidence type="ECO:0000256" key="3">
    <source>
        <dbReference type="ARBA" id="ARBA00022617"/>
    </source>
</evidence>
<evidence type="ECO:0000313" key="10">
    <source>
        <dbReference type="EMBL" id="CAG9563892.1"/>
    </source>
</evidence>